<evidence type="ECO:0000259" key="1">
    <source>
        <dbReference type="Pfam" id="PF13456"/>
    </source>
</evidence>
<protein>
    <recommendedName>
        <fullName evidence="1">RNase H type-1 domain-containing protein</fullName>
    </recommendedName>
</protein>
<accession>A0A2P5WFS3</accession>
<dbReference type="Gene3D" id="3.30.420.10">
    <property type="entry name" value="Ribonuclease H-like superfamily/Ribonuclease H"/>
    <property type="match status" value="1"/>
</dbReference>
<dbReference type="Proteomes" id="UP000239757">
    <property type="component" value="Unassembled WGS sequence"/>
</dbReference>
<dbReference type="InterPro" id="IPR052929">
    <property type="entry name" value="RNase_H-like_EbsB-rel"/>
</dbReference>
<dbReference type="InterPro" id="IPR044730">
    <property type="entry name" value="RNase_H-like_dom_plant"/>
</dbReference>
<dbReference type="SUPFAM" id="SSF53098">
    <property type="entry name" value="Ribonuclease H-like"/>
    <property type="match status" value="1"/>
</dbReference>
<dbReference type="EMBL" id="KZ667779">
    <property type="protein sequence ID" value="PPR89916.1"/>
    <property type="molecule type" value="Genomic_DNA"/>
</dbReference>
<evidence type="ECO:0000313" key="2">
    <source>
        <dbReference type="EMBL" id="PPR89916.1"/>
    </source>
</evidence>
<dbReference type="CDD" id="cd06222">
    <property type="entry name" value="RNase_H_like"/>
    <property type="match status" value="1"/>
</dbReference>
<proteinExistence type="predicted"/>
<dbReference type="AlphaFoldDB" id="A0A2P5WFS3"/>
<dbReference type="OrthoDB" id="1002691at2759"/>
<gene>
    <name evidence="2" type="ORF">GOBAR_AA30765</name>
</gene>
<dbReference type="InterPro" id="IPR036397">
    <property type="entry name" value="RNaseH_sf"/>
</dbReference>
<dbReference type="Pfam" id="PF13456">
    <property type="entry name" value="RVT_3"/>
    <property type="match status" value="1"/>
</dbReference>
<evidence type="ECO:0000313" key="3">
    <source>
        <dbReference type="Proteomes" id="UP000239757"/>
    </source>
</evidence>
<sequence length="223" mass="25523">MQHRKLSNDTRYPRCGEAVETMNHIFRECPVTQGIWEVLSFAEFLKITHLEFKEWLTRVFEQISSLQCRIFCCALRAIWGDRNKRIHEKTSRSGKEIADYVNRYISELDGAKNNIPSSFQVVKRWEHPPSPFVKINFDAAYDGTTCQSAVGIVARDNEGKVLLSFSEIYRQVVSAYTAEAIACREAARIGIDMQWPQIIIEGDALGVIKKCKGRDRDRSMNGA</sequence>
<feature type="domain" description="RNase H type-1" evidence="1">
    <location>
        <begin position="136"/>
        <end position="218"/>
    </location>
</feature>
<dbReference type="InterPro" id="IPR012337">
    <property type="entry name" value="RNaseH-like_sf"/>
</dbReference>
<dbReference type="PANTHER" id="PTHR47074:SF61">
    <property type="entry name" value="RNASE H TYPE-1 DOMAIN-CONTAINING PROTEIN"/>
    <property type="match status" value="1"/>
</dbReference>
<dbReference type="PANTHER" id="PTHR47074">
    <property type="entry name" value="BNAC02G40300D PROTEIN"/>
    <property type="match status" value="1"/>
</dbReference>
<dbReference type="InterPro" id="IPR002156">
    <property type="entry name" value="RNaseH_domain"/>
</dbReference>
<organism evidence="2 3">
    <name type="scientific">Gossypium barbadense</name>
    <name type="common">Sea Island cotton</name>
    <name type="synonym">Hibiscus barbadensis</name>
    <dbReference type="NCBI Taxonomy" id="3634"/>
    <lineage>
        <taxon>Eukaryota</taxon>
        <taxon>Viridiplantae</taxon>
        <taxon>Streptophyta</taxon>
        <taxon>Embryophyta</taxon>
        <taxon>Tracheophyta</taxon>
        <taxon>Spermatophyta</taxon>
        <taxon>Magnoliopsida</taxon>
        <taxon>eudicotyledons</taxon>
        <taxon>Gunneridae</taxon>
        <taxon>Pentapetalae</taxon>
        <taxon>rosids</taxon>
        <taxon>malvids</taxon>
        <taxon>Malvales</taxon>
        <taxon>Malvaceae</taxon>
        <taxon>Malvoideae</taxon>
        <taxon>Gossypium</taxon>
    </lineage>
</organism>
<dbReference type="GO" id="GO:0004523">
    <property type="term" value="F:RNA-DNA hybrid ribonuclease activity"/>
    <property type="evidence" value="ECO:0007669"/>
    <property type="project" value="InterPro"/>
</dbReference>
<name>A0A2P5WFS3_GOSBA</name>
<reference evidence="2 3" key="1">
    <citation type="submission" date="2015-01" db="EMBL/GenBank/DDBJ databases">
        <title>Genome of allotetraploid Gossypium barbadense reveals genomic plasticity and fiber elongation in cotton evolution.</title>
        <authorList>
            <person name="Chen X."/>
            <person name="Liu X."/>
            <person name="Zhao B."/>
            <person name="Zheng H."/>
            <person name="Hu Y."/>
            <person name="Lu G."/>
            <person name="Yang C."/>
            <person name="Chen J."/>
            <person name="Shan C."/>
            <person name="Zhang L."/>
            <person name="Zhou Y."/>
            <person name="Wang L."/>
            <person name="Guo W."/>
            <person name="Bai Y."/>
            <person name="Ruan J."/>
            <person name="Shangguan X."/>
            <person name="Mao Y."/>
            <person name="Jiang J."/>
            <person name="Zhu Y."/>
            <person name="Lei J."/>
            <person name="Kang H."/>
            <person name="Chen S."/>
            <person name="He X."/>
            <person name="Wang R."/>
            <person name="Wang Y."/>
            <person name="Chen J."/>
            <person name="Wang L."/>
            <person name="Yu S."/>
            <person name="Wang B."/>
            <person name="Wei J."/>
            <person name="Song S."/>
            <person name="Lu X."/>
            <person name="Gao Z."/>
            <person name="Gu W."/>
            <person name="Deng X."/>
            <person name="Ma D."/>
            <person name="Wang S."/>
            <person name="Liang W."/>
            <person name="Fang L."/>
            <person name="Cai C."/>
            <person name="Zhu X."/>
            <person name="Zhou B."/>
            <person name="Zhang Y."/>
            <person name="Chen Z."/>
            <person name="Xu S."/>
            <person name="Zhu R."/>
            <person name="Wang S."/>
            <person name="Zhang T."/>
            <person name="Zhao G."/>
        </authorList>
    </citation>
    <scope>NUCLEOTIDE SEQUENCE [LARGE SCALE GENOMIC DNA]</scope>
    <source>
        <strain evidence="3">cv. Xinhai21</strain>
        <tissue evidence="2">Leaf</tissue>
    </source>
</reference>
<dbReference type="GO" id="GO:0003676">
    <property type="term" value="F:nucleic acid binding"/>
    <property type="evidence" value="ECO:0007669"/>
    <property type="project" value="InterPro"/>
</dbReference>